<dbReference type="RefSeq" id="WP_015912003.1">
    <property type="nucleotide sequence ID" value="NZ_JADFBC010000004.1"/>
</dbReference>
<dbReference type="PIRSF" id="PIRSF017292">
    <property type="entry name" value="UCP017292_Znf_CHY"/>
    <property type="match status" value="1"/>
</dbReference>
<organism evidence="1 2">
    <name type="scientific">Streptococcus uberis</name>
    <dbReference type="NCBI Taxonomy" id="1349"/>
    <lineage>
        <taxon>Bacteria</taxon>
        <taxon>Bacillati</taxon>
        <taxon>Bacillota</taxon>
        <taxon>Bacilli</taxon>
        <taxon>Lactobacillales</taxon>
        <taxon>Streptococcaceae</taxon>
        <taxon>Streptococcus</taxon>
    </lineage>
</organism>
<reference evidence="1 2" key="1">
    <citation type="submission" date="2019-11" db="EMBL/GenBank/DDBJ databases">
        <title>Streptococcus uberis isolated from clinical mastitis cases on a southeastern Queensland dairy.</title>
        <authorList>
            <person name="Workentine M.L."/>
            <person name="Price R."/>
            <person name="Olchowy T."/>
        </authorList>
    </citation>
    <scope>NUCLEOTIDE SEQUENCE [LARGE SCALE GENOMIC DNA]</scope>
    <source>
        <strain evidence="1 2">OLC4459-A17</strain>
    </source>
</reference>
<dbReference type="PROSITE" id="PS51266">
    <property type="entry name" value="ZF_CHY"/>
    <property type="match status" value="1"/>
</dbReference>
<dbReference type="SUPFAM" id="SSF161219">
    <property type="entry name" value="CHY zinc finger-like"/>
    <property type="match status" value="1"/>
</dbReference>
<sequence length="106" mass="12543">MKAKNLPFWGMALDEQSRCYHYHSENDIVALKCQNCQKYYACYHCHDSLEDHPFVATNSQESYPVMCGACQHLLSLKDYQKGYCIFCQHPFNPKCSLHYDIYFKKE</sequence>
<proteinExistence type="predicted"/>
<evidence type="ECO:0000313" key="1">
    <source>
        <dbReference type="EMBL" id="MTD02553.1"/>
    </source>
</evidence>
<dbReference type="OMA" id="ETRCAHY"/>
<comment type="caution">
    <text evidence="1">The sequence shown here is derived from an EMBL/GenBank/DDBJ whole genome shotgun (WGS) entry which is preliminary data.</text>
</comment>
<dbReference type="Pfam" id="PF05495">
    <property type="entry name" value="zf-CHY"/>
    <property type="match status" value="1"/>
</dbReference>
<dbReference type="Proteomes" id="UP000483839">
    <property type="component" value="Unassembled WGS sequence"/>
</dbReference>
<name>A0A6L6GB43_STRUB</name>
<evidence type="ECO:0000313" key="2">
    <source>
        <dbReference type="Proteomes" id="UP000483839"/>
    </source>
</evidence>
<dbReference type="AlphaFoldDB" id="A0A6L6GB43"/>
<dbReference type="InterPro" id="IPR037274">
    <property type="entry name" value="Znf_CHY_sf"/>
</dbReference>
<dbReference type="InterPro" id="IPR016694">
    <property type="entry name" value="UCP017292"/>
</dbReference>
<gene>
    <name evidence="1" type="ORF">GKS16_09770</name>
</gene>
<dbReference type="GO" id="GO:0008270">
    <property type="term" value="F:zinc ion binding"/>
    <property type="evidence" value="ECO:0007669"/>
    <property type="project" value="InterPro"/>
</dbReference>
<accession>A0A6L6GB43</accession>
<dbReference type="InterPro" id="IPR008913">
    <property type="entry name" value="Znf_CHY"/>
</dbReference>
<protein>
    <submittedName>
        <fullName evidence="1">Uncharacterized protein</fullName>
    </submittedName>
</protein>
<dbReference type="EMBL" id="WLXI01000064">
    <property type="protein sequence ID" value="MTD02553.1"/>
    <property type="molecule type" value="Genomic_DNA"/>
</dbReference>